<dbReference type="AlphaFoldDB" id="A0A6A5BPL7"/>
<dbReference type="VEuPathDB" id="AmoebaDB:NfTy_034420"/>
<gene>
    <name evidence="1" type="ORF">FDP41_002107</name>
</gene>
<dbReference type="EMBL" id="VFQX01000028">
    <property type="protein sequence ID" value="KAF0979037.1"/>
    <property type="molecule type" value="Genomic_DNA"/>
</dbReference>
<dbReference type="GeneID" id="68109325"/>
<evidence type="ECO:0000313" key="2">
    <source>
        <dbReference type="Proteomes" id="UP000444721"/>
    </source>
</evidence>
<comment type="caution">
    <text evidence="1">The sequence shown here is derived from an EMBL/GenBank/DDBJ whole genome shotgun (WGS) entry which is preliminary data.</text>
</comment>
<evidence type="ECO:0000313" key="1">
    <source>
        <dbReference type="EMBL" id="KAF0979037.1"/>
    </source>
</evidence>
<keyword evidence="2" id="KW-1185">Reference proteome</keyword>
<organism evidence="1 2">
    <name type="scientific">Naegleria fowleri</name>
    <name type="common">Brain eating amoeba</name>
    <dbReference type="NCBI Taxonomy" id="5763"/>
    <lineage>
        <taxon>Eukaryota</taxon>
        <taxon>Discoba</taxon>
        <taxon>Heterolobosea</taxon>
        <taxon>Tetramitia</taxon>
        <taxon>Eutetramitia</taxon>
        <taxon>Vahlkampfiidae</taxon>
        <taxon>Naegleria</taxon>
    </lineage>
</organism>
<name>A0A6A5BPL7_NAEFO</name>
<proteinExistence type="predicted"/>
<reference evidence="1 2" key="1">
    <citation type="journal article" date="2019" name="Sci. Rep.">
        <title>Nanopore sequencing improves the draft genome of the human pathogenic amoeba Naegleria fowleri.</title>
        <authorList>
            <person name="Liechti N."/>
            <person name="Schurch N."/>
            <person name="Bruggmann R."/>
            <person name="Wittwer M."/>
        </authorList>
    </citation>
    <scope>NUCLEOTIDE SEQUENCE [LARGE SCALE GENOMIC DNA]</scope>
    <source>
        <strain evidence="1 2">ATCC 30894</strain>
    </source>
</reference>
<protein>
    <submittedName>
        <fullName evidence="1">Uncharacterized protein</fullName>
    </submittedName>
</protein>
<accession>A0A6A5BPL7</accession>
<dbReference type="RefSeq" id="XP_044563750.1">
    <property type="nucleotide sequence ID" value="XM_044705266.1"/>
</dbReference>
<dbReference type="VEuPathDB" id="AmoebaDB:FDP41_002107"/>
<sequence length="143" mass="16731">MEETFKTNHENVIAYWEAKCFYVKTSSPKKKERDSRCFSKTDFDLICEHCAKEKKITSYGDLCKKKLSNFISLFREELKSTCVTDASSSQENNGEDELNQLCMTCLDEKIMALTSEYENTRQKILPHLTTMFKQMSKQYDNSK</sequence>
<dbReference type="Proteomes" id="UP000444721">
    <property type="component" value="Unassembled WGS sequence"/>
</dbReference>
<dbReference type="VEuPathDB" id="AmoebaDB:NF0079500"/>